<keyword evidence="3" id="KW-1185">Reference proteome</keyword>
<sequence length="143" mass="16088">MKTDKKEKERALPVLKKIKIRTFYSILGICLMIVIGIGGKVYMDNKSFHDEMVNVVKSTQAKQIIEDELKGLDPRALTPEGKIKVYEINYKSIEHNLMGGIMFEIIINKDEELTLGLNIGKSSGKLKSGVVILSEKLSDDFDN</sequence>
<evidence type="ECO:0000313" key="2">
    <source>
        <dbReference type="EMBL" id="PZL77417.1"/>
    </source>
</evidence>
<evidence type="ECO:0000313" key="3">
    <source>
        <dbReference type="Proteomes" id="UP000249828"/>
    </source>
</evidence>
<gene>
    <name evidence="2" type="ORF">CI088_01690</name>
</gene>
<dbReference type="Proteomes" id="UP000249828">
    <property type="component" value="Unassembled WGS sequence"/>
</dbReference>
<dbReference type="Pfam" id="PF07006">
    <property type="entry name" value="DUF1310"/>
    <property type="match status" value="1"/>
</dbReference>
<dbReference type="AlphaFoldDB" id="A0A2W3ZLI2"/>
<dbReference type="STRING" id="1077675.BCR22_08230"/>
<protein>
    <recommendedName>
        <fullName evidence="4">DUF1310 domain-containing protein</fullName>
    </recommendedName>
</protein>
<evidence type="ECO:0000256" key="1">
    <source>
        <dbReference type="SAM" id="Phobius"/>
    </source>
</evidence>
<evidence type="ECO:0008006" key="4">
    <source>
        <dbReference type="Google" id="ProtNLM"/>
    </source>
</evidence>
<dbReference type="InterPro" id="IPR010738">
    <property type="entry name" value="DUF1310"/>
</dbReference>
<comment type="caution">
    <text evidence="2">The sequence shown here is derived from an EMBL/GenBank/DDBJ whole genome shotgun (WGS) entry which is preliminary data.</text>
</comment>
<keyword evidence="1" id="KW-0812">Transmembrane</keyword>
<name>A0A2W3ZLI2_9ENTE</name>
<reference evidence="2 3" key="1">
    <citation type="submission" date="2017-11" db="EMBL/GenBank/DDBJ databases">
        <title>Draft genome sequence of Enterococcus plantarum TRW2 strain isolated from lettuce.</title>
        <authorList>
            <person name="Kim E.B."/>
            <person name="Marco M.L."/>
            <person name="Williams T.R."/>
            <person name="You I.H."/>
        </authorList>
    </citation>
    <scope>NUCLEOTIDE SEQUENCE [LARGE SCALE GENOMIC DNA]</scope>
    <source>
        <strain evidence="2 3">TRW2</strain>
    </source>
</reference>
<proteinExistence type="predicted"/>
<organism evidence="2 3">
    <name type="scientific">Enterococcus plantarum</name>
    <dbReference type="NCBI Taxonomy" id="1077675"/>
    <lineage>
        <taxon>Bacteria</taxon>
        <taxon>Bacillati</taxon>
        <taxon>Bacillota</taxon>
        <taxon>Bacilli</taxon>
        <taxon>Lactobacillales</taxon>
        <taxon>Enterococcaceae</taxon>
        <taxon>Enterococcus</taxon>
    </lineage>
</organism>
<keyword evidence="1" id="KW-1133">Transmembrane helix</keyword>
<accession>A0A2W3ZLI2</accession>
<dbReference type="EMBL" id="PIEU01000006">
    <property type="protein sequence ID" value="PZL77417.1"/>
    <property type="molecule type" value="Genomic_DNA"/>
</dbReference>
<dbReference type="RefSeq" id="WP_111246981.1">
    <property type="nucleotide sequence ID" value="NZ_PIEU01000006.1"/>
</dbReference>
<feature type="transmembrane region" description="Helical" evidence="1">
    <location>
        <begin position="21"/>
        <end position="43"/>
    </location>
</feature>
<keyword evidence="1" id="KW-0472">Membrane</keyword>